<keyword evidence="2" id="KW-1185">Reference proteome</keyword>
<evidence type="ECO:0000313" key="1">
    <source>
        <dbReference type="EMBL" id="MCP9764953.1"/>
    </source>
</evidence>
<comment type="caution">
    <text evidence="1">The sequence shown here is derived from an EMBL/GenBank/DDBJ whole genome shotgun (WGS) entry which is preliminary data.</text>
</comment>
<dbReference type="RefSeq" id="WP_255038641.1">
    <property type="nucleotide sequence ID" value="NZ_RJUF01000178.1"/>
</dbReference>
<sequence length="86" mass="10322">MFIDLQVKTGEDYFLKCNRKLEESWEFHEEMTMIRDIIALEVSFYVLFRTPFVCATIIDSLRKLLGNRIFDYEQAYGPYVRHNDMG</sequence>
<accession>A0AAE3H4V5</accession>
<dbReference type="EMBL" id="RJUF01000178">
    <property type="protein sequence ID" value="MCP9764953.1"/>
    <property type="molecule type" value="Genomic_DNA"/>
</dbReference>
<name>A0AAE3H4V5_9BACT</name>
<protein>
    <submittedName>
        <fullName evidence="1">Uncharacterized protein</fullName>
    </submittedName>
</protein>
<dbReference type="AlphaFoldDB" id="A0AAE3H4V5"/>
<reference evidence="1 2" key="1">
    <citation type="submission" date="2018-11" db="EMBL/GenBank/DDBJ databases">
        <title>Novel bacteria species description.</title>
        <authorList>
            <person name="Han J.-H."/>
        </authorList>
    </citation>
    <scope>NUCLEOTIDE SEQUENCE [LARGE SCALE GENOMIC DNA]</scope>
    <source>
        <strain evidence="1 2">KCTC23259</strain>
    </source>
</reference>
<organism evidence="1 2">
    <name type="scientific">Lacihabitans soyangensis</name>
    <dbReference type="NCBI Taxonomy" id="869394"/>
    <lineage>
        <taxon>Bacteria</taxon>
        <taxon>Pseudomonadati</taxon>
        <taxon>Bacteroidota</taxon>
        <taxon>Cytophagia</taxon>
        <taxon>Cytophagales</taxon>
        <taxon>Leadbetterellaceae</taxon>
        <taxon>Lacihabitans</taxon>
    </lineage>
</organism>
<dbReference type="Proteomes" id="UP001204144">
    <property type="component" value="Unassembled WGS sequence"/>
</dbReference>
<evidence type="ECO:0000313" key="2">
    <source>
        <dbReference type="Proteomes" id="UP001204144"/>
    </source>
</evidence>
<proteinExistence type="predicted"/>
<gene>
    <name evidence="1" type="ORF">EGI31_18615</name>
</gene>